<organism evidence="2 3">
    <name type="scientific">Anaeromyxobacter oryzae</name>
    <dbReference type="NCBI Taxonomy" id="2918170"/>
    <lineage>
        <taxon>Bacteria</taxon>
        <taxon>Pseudomonadati</taxon>
        <taxon>Myxococcota</taxon>
        <taxon>Myxococcia</taxon>
        <taxon>Myxococcales</taxon>
        <taxon>Cystobacterineae</taxon>
        <taxon>Anaeromyxobacteraceae</taxon>
        <taxon>Anaeromyxobacter</taxon>
    </lineage>
</organism>
<gene>
    <name evidence="2" type="ORF">AMOR_08150</name>
</gene>
<dbReference type="InterPro" id="IPR009875">
    <property type="entry name" value="PilZ_domain"/>
</dbReference>
<sequence length="231" mass="24036">MSAGSTMPVRVCYTVYALEGKGAGGVHSVSVNLEAAQYLAGWRPEAGSLFLPALSESRVGDPVAVRVGIYGQTIRATLFGKVALVRRIGRPALPPGVELNLDRGSVAAAGFLAMAARGEPVSFRERAPRYAAERRLVVEHAGTSFESATLNVSEGGCSLRWAGQLPLVGDLLGLKLGTGIFAPVARAVVCWNQPGGAVERSAGVRIISDGRAGRAWRSLVADVARSGARAA</sequence>
<evidence type="ECO:0000313" key="2">
    <source>
        <dbReference type="EMBL" id="BDG01819.1"/>
    </source>
</evidence>
<dbReference type="Pfam" id="PF07238">
    <property type="entry name" value="PilZ"/>
    <property type="match status" value="1"/>
</dbReference>
<dbReference type="Proteomes" id="UP001162891">
    <property type="component" value="Chromosome"/>
</dbReference>
<protein>
    <recommendedName>
        <fullName evidence="1">PilZ domain-containing protein</fullName>
    </recommendedName>
</protein>
<evidence type="ECO:0000259" key="1">
    <source>
        <dbReference type="Pfam" id="PF07238"/>
    </source>
</evidence>
<dbReference type="EMBL" id="AP025591">
    <property type="protein sequence ID" value="BDG01819.1"/>
    <property type="molecule type" value="Genomic_DNA"/>
</dbReference>
<name>A0ABM7WQT4_9BACT</name>
<evidence type="ECO:0000313" key="3">
    <source>
        <dbReference type="Proteomes" id="UP001162891"/>
    </source>
</evidence>
<proteinExistence type="predicted"/>
<reference evidence="3" key="1">
    <citation type="journal article" date="2022" name="Int. J. Syst. Evol. Microbiol.">
        <title>Anaeromyxobacter oryzae sp. nov., Anaeromyxobacter diazotrophicus sp. nov. and Anaeromyxobacter paludicola sp. nov., isolated from paddy soils.</title>
        <authorList>
            <person name="Itoh H."/>
            <person name="Xu Z."/>
            <person name="Mise K."/>
            <person name="Masuda Y."/>
            <person name="Ushijima N."/>
            <person name="Hayakawa C."/>
            <person name="Shiratori Y."/>
            <person name="Senoo K."/>
        </authorList>
    </citation>
    <scope>NUCLEOTIDE SEQUENCE [LARGE SCALE GENOMIC DNA]</scope>
    <source>
        <strain evidence="3">Red232</strain>
    </source>
</reference>
<accession>A0ABM7WQT4</accession>
<feature type="domain" description="PilZ" evidence="1">
    <location>
        <begin position="124"/>
        <end position="206"/>
    </location>
</feature>
<keyword evidence="3" id="KW-1185">Reference proteome</keyword>